<name>A0A975ILT7_LOWBP</name>
<evidence type="ECO:0000256" key="1">
    <source>
        <dbReference type="ARBA" id="ARBA00004370"/>
    </source>
</evidence>
<dbReference type="CDD" id="cd19501">
    <property type="entry name" value="RecA-like_FtsH"/>
    <property type="match status" value="1"/>
</dbReference>
<feature type="binding site" evidence="15">
    <location>
        <position position="542"/>
    </location>
    <ligand>
        <name>Zn(2+)</name>
        <dbReference type="ChEBI" id="CHEBI:29105"/>
        <note>catalytic</note>
    </ligand>
</feature>
<feature type="domain" description="AAA+ ATPase" evidence="18">
    <location>
        <begin position="238"/>
        <end position="375"/>
    </location>
</feature>
<dbReference type="EMBL" id="CP054393">
    <property type="protein sequence ID" value="QTX02767.1"/>
    <property type="molecule type" value="Genomic_DNA"/>
</dbReference>
<dbReference type="AlphaFoldDB" id="A0A975ILT7"/>
<comment type="similarity">
    <text evidence="2 15">In the C-terminal section; belongs to the peptidase M41 family.</text>
</comment>
<keyword evidence="3 15" id="KW-1003">Cell membrane</keyword>
<keyword evidence="12 15" id="KW-0482">Metalloprotease</keyword>
<dbReference type="PANTHER" id="PTHR23076:SF113">
    <property type="entry name" value="ATP-DEPENDENT ZINC METALLOPROTEASE FTSH 1, CHLOROPLASTIC-RELATED"/>
    <property type="match status" value="1"/>
</dbReference>
<dbReference type="GO" id="GO:0030163">
    <property type="term" value="P:protein catabolic process"/>
    <property type="evidence" value="ECO:0007669"/>
    <property type="project" value="UniProtKB-UniRule"/>
</dbReference>
<dbReference type="Pfam" id="PF01434">
    <property type="entry name" value="Peptidase_M41"/>
    <property type="match status" value="1"/>
</dbReference>
<dbReference type="InterPro" id="IPR003959">
    <property type="entry name" value="ATPase_AAA_core"/>
</dbReference>
<feature type="transmembrane region" description="Helical" evidence="15">
    <location>
        <begin position="15"/>
        <end position="32"/>
    </location>
</feature>
<dbReference type="InterPro" id="IPR005936">
    <property type="entry name" value="FtsH"/>
</dbReference>
<keyword evidence="10 15" id="KW-0067">ATP-binding</keyword>
<evidence type="ECO:0000256" key="12">
    <source>
        <dbReference type="ARBA" id="ARBA00023049"/>
    </source>
</evidence>
<dbReference type="Gene3D" id="3.40.50.300">
    <property type="entry name" value="P-loop containing nucleotide triphosphate hydrolases"/>
    <property type="match status" value="1"/>
</dbReference>
<evidence type="ECO:0000256" key="16">
    <source>
        <dbReference type="RuleBase" id="RU003651"/>
    </source>
</evidence>
<evidence type="ECO:0000256" key="14">
    <source>
        <dbReference type="ARBA" id="ARBA00061570"/>
    </source>
</evidence>
<dbReference type="GO" id="GO:0004222">
    <property type="term" value="F:metalloendopeptidase activity"/>
    <property type="evidence" value="ECO:0007669"/>
    <property type="project" value="InterPro"/>
</dbReference>
<evidence type="ECO:0000256" key="2">
    <source>
        <dbReference type="ARBA" id="ARBA00010044"/>
    </source>
</evidence>
<evidence type="ECO:0000256" key="10">
    <source>
        <dbReference type="ARBA" id="ARBA00022840"/>
    </source>
</evidence>
<comment type="subcellular location">
    <subcellularLocation>
        <location evidence="15">Cell membrane</location>
        <topology evidence="15">Multi-pass membrane protein</topology>
        <orientation evidence="15">Cytoplasmic side</orientation>
    </subcellularLocation>
    <subcellularLocation>
        <location evidence="1">Membrane</location>
    </subcellularLocation>
</comment>
<dbReference type="InterPro" id="IPR037219">
    <property type="entry name" value="Peptidase_M41-like"/>
</dbReference>
<evidence type="ECO:0000256" key="15">
    <source>
        <dbReference type="HAMAP-Rule" id="MF_01458"/>
    </source>
</evidence>
<dbReference type="FunFam" id="1.20.58.760:FF:000001">
    <property type="entry name" value="ATP-dependent zinc metalloprotease FtsH"/>
    <property type="match status" value="1"/>
</dbReference>
<dbReference type="GO" id="GO:0008270">
    <property type="term" value="F:zinc ion binding"/>
    <property type="evidence" value="ECO:0007669"/>
    <property type="project" value="UniProtKB-UniRule"/>
</dbReference>
<dbReference type="KEGG" id="pluf:LFWB_1970"/>
<keyword evidence="9 15" id="KW-0862">Zinc</keyword>
<feature type="binding site" evidence="15">
    <location>
        <position position="466"/>
    </location>
    <ligand>
        <name>Zn(2+)</name>
        <dbReference type="ChEBI" id="CHEBI:29105"/>
        <note>catalytic</note>
    </ligand>
</feature>
<dbReference type="GO" id="GO:0016887">
    <property type="term" value="F:ATP hydrolysis activity"/>
    <property type="evidence" value="ECO:0007669"/>
    <property type="project" value="UniProtKB-UniRule"/>
</dbReference>
<dbReference type="NCBIfam" id="TIGR01241">
    <property type="entry name" value="FtsH_fam"/>
    <property type="match status" value="1"/>
</dbReference>
<dbReference type="GO" id="GO:0004176">
    <property type="term" value="F:ATP-dependent peptidase activity"/>
    <property type="evidence" value="ECO:0007669"/>
    <property type="project" value="InterPro"/>
</dbReference>
<evidence type="ECO:0000256" key="5">
    <source>
        <dbReference type="ARBA" id="ARBA00022692"/>
    </source>
</evidence>
<feature type="binding site" evidence="15">
    <location>
        <begin position="246"/>
        <end position="253"/>
    </location>
    <ligand>
        <name>ATP</name>
        <dbReference type="ChEBI" id="CHEBI:30616"/>
    </ligand>
</feature>
<evidence type="ECO:0000256" key="11">
    <source>
        <dbReference type="ARBA" id="ARBA00022989"/>
    </source>
</evidence>
<gene>
    <name evidence="19" type="primary">hflB</name>
    <name evidence="15" type="synonym">ftsH</name>
    <name evidence="19" type="ORF">LFWB_1970</name>
</gene>
<dbReference type="GO" id="GO:0005886">
    <property type="term" value="C:plasma membrane"/>
    <property type="evidence" value="ECO:0007669"/>
    <property type="project" value="UniProtKB-SubCell"/>
</dbReference>
<feature type="binding site" evidence="15">
    <location>
        <position position="470"/>
    </location>
    <ligand>
        <name>Zn(2+)</name>
        <dbReference type="ChEBI" id="CHEBI:29105"/>
        <note>catalytic</note>
    </ligand>
</feature>
<comment type="function">
    <text evidence="15">Acts as a processive, ATP-dependent zinc metallopeptidase for both cytoplasmic and membrane proteins. Plays a role in the quality control of integral membrane proteins.</text>
</comment>
<dbReference type="Pfam" id="PF17862">
    <property type="entry name" value="AAA_lid_3"/>
    <property type="match status" value="1"/>
</dbReference>
<dbReference type="PANTHER" id="PTHR23076">
    <property type="entry name" value="METALLOPROTEASE M41 FTSH"/>
    <property type="match status" value="1"/>
</dbReference>
<keyword evidence="13 15" id="KW-0472">Membrane</keyword>
<organism evidence="19 20">
    <name type="scientific">Loofah witches'-broom phytoplasma</name>
    <dbReference type="NCBI Taxonomy" id="35773"/>
    <lineage>
        <taxon>Bacteria</taxon>
        <taxon>Bacillati</taxon>
        <taxon>Mycoplasmatota</taxon>
        <taxon>Mollicutes</taxon>
        <taxon>Acholeplasmatales</taxon>
        <taxon>Acholeplasmataceae</taxon>
        <taxon>Candidatus Phytoplasma</taxon>
        <taxon>16SrVIII (Loofah witches'-broom group)</taxon>
    </lineage>
</organism>
<keyword evidence="7 15" id="KW-0547">Nucleotide-binding</keyword>
<keyword evidence="5 15" id="KW-0812">Transmembrane</keyword>
<dbReference type="InterPro" id="IPR000642">
    <property type="entry name" value="Peptidase_M41"/>
</dbReference>
<evidence type="ECO:0000259" key="18">
    <source>
        <dbReference type="SMART" id="SM00382"/>
    </source>
</evidence>
<dbReference type="SUPFAM" id="SSF140990">
    <property type="entry name" value="FtsH protease domain-like"/>
    <property type="match status" value="1"/>
</dbReference>
<feature type="compositionally biased region" description="Basic and acidic residues" evidence="17">
    <location>
        <begin position="645"/>
        <end position="657"/>
    </location>
</feature>
<dbReference type="InterPro" id="IPR003960">
    <property type="entry name" value="ATPase_AAA_CS"/>
</dbReference>
<dbReference type="SUPFAM" id="SSF52540">
    <property type="entry name" value="P-loop containing nucleoside triphosphate hydrolases"/>
    <property type="match status" value="1"/>
</dbReference>
<dbReference type="GO" id="GO:0005524">
    <property type="term" value="F:ATP binding"/>
    <property type="evidence" value="ECO:0007669"/>
    <property type="project" value="UniProtKB-UniRule"/>
</dbReference>
<evidence type="ECO:0000256" key="17">
    <source>
        <dbReference type="SAM" id="MobiDB-lite"/>
    </source>
</evidence>
<dbReference type="InterPro" id="IPR003593">
    <property type="entry name" value="AAA+_ATPase"/>
</dbReference>
<reference evidence="19" key="1">
    <citation type="submission" date="2020-06" db="EMBL/GenBank/DDBJ databases">
        <title>Complete genome sequence of Candidatus Phytoplasma luffae NCHU2019.</title>
        <authorList>
            <person name="Cho S.-T."/>
            <person name="Tan C.-M."/>
            <person name="Li J.-R."/>
            <person name="Chien Y.-Y."/>
            <person name="Chiu Y.-C."/>
            <person name="Yang J.-Y."/>
            <person name="Kuo C.-H."/>
        </authorList>
    </citation>
    <scope>NUCLEOTIDE SEQUENCE</scope>
    <source>
        <strain evidence="19">NCHU2019</strain>
    </source>
</reference>
<evidence type="ECO:0000256" key="9">
    <source>
        <dbReference type="ARBA" id="ARBA00022833"/>
    </source>
</evidence>
<keyword evidence="8 15" id="KW-0378">Hydrolase</keyword>
<evidence type="ECO:0000256" key="8">
    <source>
        <dbReference type="ARBA" id="ARBA00022801"/>
    </source>
</evidence>
<keyword evidence="4 15" id="KW-0645">Protease</keyword>
<dbReference type="Gene3D" id="1.20.58.760">
    <property type="entry name" value="Peptidase M41"/>
    <property type="match status" value="1"/>
</dbReference>
<feature type="active site" evidence="15">
    <location>
        <position position="467"/>
    </location>
</feature>
<evidence type="ECO:0000256" key="3">
    <source>
        <dbReference type="ARBA" id="ARBA00022475"/>
    </source>
</evidence>
<dbReference type="PROSITE" id="PS00674">
    <property type="entry name" value="AAA"/>
    <property type="match status" value="1"/>
</dbReference>
<feature type="region of interest" description="Disordered" evidence="17">
    <location>
        <begin position="645"/>
        <end position="676"/>
    </location>
</feature>
<dbReference type="HAMAP" id="MF_01458">
    <property type="entry name" value="FtsH"/>
    <property type="match status" value="1"/>
</dbReference>
<dbReference type="EC" id="3.4.24.-" evidence="15"/>
<keyword evidence="11 15" id="KW-1133">Transmembrane helix</keyword>
<evidence type="ECO:0000256" key="6">
    <source>
        <dbReference type="ARBA" id="ARBA00022723"/>
    </source>
</evidence>
<dbReference type="Proteomes" id="UP000672038">
    <property type="component" value="Chromosome"/>
</dbReference>
<dbReference type="FunFam" id="3.40.50.300:FF:000001">
    <property type="entry name" value="ATP-dependent zinc metalloprotease FtsH"/>
    <property type="match status" value="1"/>
</dbReference>
<dbReference type="Gene3D" id="1.10.8.60">
    <property type="match status" value="1"/>
</dbReference>
<evidence type="ECO:0000256" key="13">
    <source>
        <dbReference type="ARBA" id="ARBA00023136"/>
    </source>
</evidence>
<evidence type="ECO:0000256" key="7">
    <source>
        <dbReference type="ARBA" id="ARBA00022741"/>
    </source>
</evidence>
<dbReference type="InterPro" id="IPR027417">
    <property type="entry name" value="P-loop_NTPase"/>
</dbReference>
<protein>
    <recommendedName>
        <fullName evidence="15">ATP-dependent zinc metalloprotease FtsH</fullName>
        <ecNumber evidence="15">3.4.24.-</ecNumber>
    </recommendedName>
</protein>
<dbReference type="SMART" id="SM00382">
    <property type="entry name" value="AAA"/>
    <property type="match status" value="1"/>
</dbReference>
<comment type="cofactor">
    <cofactor evidence="15">
        <name>Zn(2+)</name>
        <dbReference type="ChEBI" id="CHEBI:29105"/>
    </cofactor>
    <text evidence="15">Binds 1 zinc ion per subunit.</text>
</comment>
<sequence>MKHLNNFIKSIKKNFWYIIGIILLISFFMSILNQFNKPHNPYAGQILQVLEGKNKDIDCNYNDFLSENSEKKVTVSGIKKITPILSKDILSNKYELQVEYLLEDNKKTKTISYYNVNETIYNEIRKKLNELDIEKNINISGPVENDPYRGFYPFLKTFNFCITLILFYFLIDFFQKSTSHLTEHFVDKRKIENKKDILKYPKLTFDNIAGAEEEKEEMQELVDFLKNPKKYSAIGARIPKGVLLSGLPGTGKTLLAKTLAGEAKVPFFAVSGSEFVEMFVGLGASRIRNLFRKAEINAPCIIFIDEIETLARKRGISYGNSEQEQTLNQLLVELDGFNPNEGVIVIAATNQPDMLDPALLRPGRFDRRFVINLPSVKDREAILKLHASNKKLASNVDLSDLAKETPGFSGAQLEGILNEAALLSIRNNSEFINKEIISEAVDRILLGFSKKSRQYSEKEKKLVSYHESGHAVIGLKLKDSKKVQKITIIPRGKAGGYNLMLKQEETFFTSKTQLLDEITALLGGRAAEELFLDDISDGAYQDLQMATQIANKMVTIFGMSDLGLAQFDSSKNNFHKNFSDSKALEIDEAVQKIIFNCYEKAKKIILDNKELLFKISDYLLELETLNKKDIDEIYETGKISWVEEKEDKSKDYNEEKLSQNNSEPETQNDQSNDINK</sequence>
<proteinExistence type="inferred from homology"/>
<dbReference type="RefSeq" id="WP_246454233.1">
    <property type="nucleotide sequence ID" value="NZ_CP054393.1"/>
</dbReference>
<comment type="similarity">
    <text evidence="16">Belongs to the AAA ATPase family.</text>
</comment>
<evidence type="ECO:0000313" key="20">
    <source>
        <dbReference type="Proteomes" id="UP000672038"/>
    </source>
</evidence>
<evidence type="ECO:0000313" key="19">
    <source>
        <dbReference type="EMBL" id="QTX02767.1"/>
    </source>
</evidence>
<keyword evidence="6 15" id="KW-0479">Metal-binding</keyword>
<dbReference type="FunFam" id="1.10.8.60:FF:000001">
    <property type="entry name" value="ATP-dependent zinc metalloprotease FtsH"/>
    <property type="match status" value="1"/>
</dbReference>
<dbReference type="InterPro" id="IPR041569">
    <property type="entry name" value="AAA_lid_3"/>
</dbReference>
<feature type="compositionally biased region" description="Polar residues" evidence="17">
    <location>
        <begin position="658"/>
        <end position="676"/>
    </location>
</feature>
<dbReference type="Pfam" id="PF00004">
    <property type="entry name" value="AAA"/>
    <property type="match status" value="1"/>
</dbReference>
<accession>A0A975ILT7</accession>
<feature type="transmembrane region" description="Helical" evidence="15">
    <location>
        <begin position="151"/>
        <end position="171"/>
    </location>
</feature>
<evidence type="ECO:0000256" key="4">
    <source>
        <dbReference type="ARBA" id="ARBA00022670"/>
    </source>
</evidence>
<dbReference type="GO" id="GO:0006508">
    <property type="term" value="P:proteolysis"/>
    <property type="evidence" value="ECO:0007669"/>
    <property type="project" value="UniProtKB-KW"/>
</dbReference>
<comment type="similarity">
    <text evidence="14 15">In the central section; belongs to the AAA ATPase family.</text>
</comment>
<comment type="subunit">
    <text evidence="15">Homohexamer.</text>
</comment>
<keyword evidence="20" id="KW-1185">Reference proteome</keyword>